<evidence type="ECO:0000313" key="4">
    <source>
        <dbReference type="Proteomes" id="UP000589036"/>
    </source>
</evidence>
<dbReference type="Proteomes" id="UP000589036">
    <property type="component" value="Unassembled WGS sequence"/>
</dbReference>
<proteinExistence type="inferred from homology"/>
<reference evidence="3 4" key="1">
    <citation type="submission" date="2020-07" db="EMBL/GenBank/DDBJ databases">
        <title>Sequencing the genomes of 1000 actinobacteria strains.</title>
        <authorList>
            <person name="Klenk H.-P."/>
        </authorList>
    </citation>
    <scope>NUCLEOTIDE SEQUENCE [LARGE SCALE GENOMIC DNA]</scope>
    <source>
        <strain evidence="3 4">CXB654</strain>
    </source>
</reference>
<dbReference type="InterPro" id="IPR029058">
    <property type="entry name" value="AB_hydrolase_fold"/>
</dbReference>
<comment type="similarity">
    <text evidence="1">Belongs to the thioesterase family.</text>
</comment>
<dbReference type="GO" id="GO:0008610">
    <property type="term" value="P:lipid biosynthetic process"/>
    <property type="evidence" value="ECO:0007669"/>
    <property type="project" value="TreeGrafter"/>
</dbReference>
<organism evidence="3 4">
    <name type="scientific">Spinactinospora alkalitolerans</name>
    <dbReference type="NCBI Taxonomy" id="687207"/>
    <lineage>
        <taxon>Bacteria</taxon>
        <taxon>Bacillati</taxon>
        <taxon>Actinomycetota</taxon>
        <taxon>Actinomycetes</taxon>
        <taxon>Streptosporangiales</taxon>
        <taxon>Nocardiopsidaceae</taxon>
        <taxon>Spinactinospora</taxon>
    </lineage>
</organism>
<evidence type="ECO:0000259" key="2">
    <source>
        <dbReference type="Pfam" id="PF00975"/>
    </source>
</evidence>
<feature type="domain" description="Thioesterase" evidence="2">
    <location>
        <begin position="10"/>
        <end position="226"/>
    </location>
</feature>
<comment type="caution">
    <text evidence="3">The sequence shown here is derived from an EMBL/GenBank/DDBJ whole genome shotgun (WGS) entry which is preliminary data.</text>
</comment>
<dbReference type="PANTHER" id="PTHR11487">
    <property type="entry name" value="THIOESTERASE"/>
    <property type="match status" value="1"/>
</dbReference>
<evidence type="ECO:0000256" key="1">
    <source>
        <dbReference type="ARBA" id="ARBA00007169"/>
    </source>
</evidence>
<dbReference type="InterPro" id="IPR001031">
    <property type="entry name" value="Thioesterase"/>
</dbReference>
<gene>
    <name evidence="3" type="ORF">HDA32_004387</name>
</gene>
<dbReference type="AlphaFoldDB" id="A0A852U129"/>
<accession>A0A852U129</accession>
<dbReference type="EMBL" id="JACCCC010000001">
    <property type="protein sequence ID" value="NYE49267.1"/>
    <property type="molecule type" value="Genomic_DNA"/>
</dbReference>
<dbReference type="Gene3D" id="3.40.50.1820">
    <property type="entry name" value="alpha/beta hydrolase"/>
    <property type="match status" value="1"/>
</dbReference>
<dbReference type="PANTHER" id="PTHR11487:SF0">
    <property type="entry name" value="S-ACYL FATTY ACID SYNTHASE THIOESTERASE, MEDIUM CHAIN"/>
    <property type="match status" value="1"/>
</dbReference>
<dbReference type="SUPFAM" id="SSF53474">
    <property type="entry name" value="alpha/beta-Hydrolases"/>
    <property type="match status" value="1"/>
</dbReference>
<name>A0A852U129_9ACTN</name>
<evidence type="ECO:0000313" key="3">
    <source>
        <dbReference type="EMBL" id="NYE49267.1"/>
    </source>
</evidence>
<protein>
    <submittedName>
        <fullName evidence="3">Surfactin synthase thioesterase subunit</fullName>
    </submittedName>
</protein>
<dbReference type="Pfam" id="PF00975">
    <property type="entry name" value="Thioesterase"/>
    <property type="match status" value="1"/>
</dbReference>
<sequence>MSEDTGQDRNLICFPHAGGNGGSYLPWLPELADRFHVWAAATRGSGLPTAPERHWRLLTGRYADDLAAIDGELVLYGHSMGTLYAYETARELRRRGRAVAHLVVSGREAPHRAKSLELPEDPVELVRRVAERYGGVPREVLAEPELMQVFGADMRDDFLAHGHYRWHEDAPLDIPVTAVAGADDTEVAESGLREWSRHTAGPFASALIPGGHFFTGAQLGRLFELLRSEPPGH</sequence>
<dbReference type="RefSeq" id="WP_179644961.1">
    <property type="nucleotide sequence ID" value="NZ_BAAAYY010000031.1"/>
</dbReference>
<dbReference type="InterPro" id="IPR012223">
    <property type="entry name" value="TEII"/>
</dbReference>
<keyword evidence="4" id="KW-1185">Reference proteome</keyword>